<feature type="domain" description="HTH arsR-type" evidence="1">
    <location>
        <begin position="19"/>
        <end position="90"/>
    </location>
</feature>
<evidence type="ECO:0000313" key="2">
    <source>
        <dbReference type="EMBL" id="XBW08895.1"/>
    </source>
</evidence>
<dbReference type="CDD" id="cd00090">
    <property type="entry name" value="HTH_ARSR"/>
    <property type="match status" value="1"/>
</dbReference>
<dbReference type="EMBL" id="CP138335">
    <property type="protein sequence ID" value="XBW08895.1"/>
    <property type="molecule type" value="Genomic_DNA"/>
</dbReference>
<sequence length="194" mass="21513">MAEQMGPDRNAAEVTMTTAMLKAMAHPIRREIMRYLAKAGHGRAADVGAALGLPANQVSFHLRTLGEAGFIEVDETLARDRRDRVWKLIPQPRSLGSPEAPVADEQLGQVMLAQLWEDHQLLARRLLAWVPEYVSGRTKEVHGTFLHSSVRTTPERFVALVEQIQELLVAIPDEEPGPDVALWDIALLAADDQI</sequence>
<dbReference type="InterPro" id="IPR036390">
    <property type="entry name" value="WH_DNA-bd_sf"/>
</dbReference>
<dbReference type="RefSeq" id="WP_350259095.1">
    <property type="nucleotide sequence ID" value="NZ_CP138335.1"/>
</dbReference>
<protein>
    <submittedName>
        <fullName evidence="2">Winged helix-turn-helix domain-containing protein</fullName>
    </submittedName>
</protein>
<name>A0AAU7VBU0_9ACTO</name>
<dbReference type="SUPFAM" id="SSF46785">
    <property type="entry name" value="Winged helix' DNA-binding domain"/>
    <property type="match status" value="1"/>
</dbReference>
<reference evidence="2" key="1">
    <citation type="submission" date="2023-11" db="EMBL/GenBank/DDBJ databases">
        <title>Scrofimicrobium hongkongense sp. nov., isolated from a patient with peritonitis.</title>
        <authorList>
            <person name="Lao H.Y."/>
            <person name="Wong A.Y.P."/>
            <person name="Ng T.L."/>
            <person name="Wong R.Y.L."/>
            <person name="Yau M.C.Y."/>
            <person name="Lam J.Y.W."/>
            <person name="Siu G.K.H."/>
        </authorList>
    </citation>
    <scope>NUCLEOTIDE SEQUENCE</scope>
    <source>
        <strain evidence="2">R131</strain>
    </source>
</reference>
<dbReference type="InterPro" id="IPR001845">
    <property type="entry name" value="HTH_ArsR_DNA-bd_dom"/>
</dbReference>
<organism evidence="2">
    <name type="scientific">Scrofimicrobium appendicitidis</name>
    <dbReference type="NCBI Taxonomy" id="3079930"/>
    <lineage>
        <taxon>Bacteria</taxon>
        <taxon>Bacillati</taxon>
        <taxon>Actinomycetota</taxon>
        <taxon>Actinomycetes</taxon>
        <taxon>Actinomycetales</taxon>
        <taxon>Actinomycetaceae</taxon>
        <taxon>Scrofimicrobium</taxon>
    </lineage>
</organism>
<dbReference type="Pfam" id="PF12840">
    <property type="entry name" value="HTH_20"/>
    <property type="match status" value="1"/>
</dbReference>
<gene>
    <name evidence="2" type="ORF">SAC06_04900</name>
</gene>
<dbReference type="InterPro" id="IPR011991">
    <property type="entry name" value="ArsR-like_HTH"/>
</dbReference>
<dbReference type="Gene3D" id="1.10.10.10">
    <property type="entry name" value="Winged helix-like DNA-binding domain superfamily/Winged helix DNA-binding domain"/>
    <property type="match status" value="1"/>
</dbReference>
<evidence type="ECO:0000259" key="1">
    <source>
        <dbReference type="SMART" id="SM00418"/>
    </source>
</evidence>
<dbReference type="InterPro" id="IPR036388">
    <property type="entry name" value="WH-like_DNA-bd_sf"/>
</dbReference>
<accession>A0AAU7VBU0</accession>
<dbReference type="AlphaFoldDB" id="A0AAU7VBU0"/>
<proteinExistence type="predicted"/>
<dbReference type="KEGG" id="sapp:SAC06_04900"/>
<dbReference type="GO" id="GO:0003700">
    <property type="term" value="F:DNA-binding transcription factor activity"/>
    <property type="evidence" value="ECO:0007669"/>
    <property type="project" value="InterPro"/>
</dbReference>
<dbReference type="SMART" id="SM00418">
    <property type="entry name" value="HTH_ARSR"/>
    <property type="match status" value="1"/>
</dbReference>